<keyword evidence="2" id="KW-0812">Transmembrane</keyword>
<evidence type="ECO:0000313" key="4">
    <source>
        <dbReference type="EMBL" id="KAJ7635306.1"/>
    </source>
</evidence>
<dbReference type="Proteomes" id="UP001221142">
    <property type="component" value="Unassembled WGS sequence"/>
</dbReference>
<comment type="caution">
    <text evidence="4">The sequence shown here is derived from an EMBL/GenBank/DDBJ whole genome shotgun (WGS) entry which is preliminary data.</text>
</comment>
<protein>
    <recommendedName>
        <fullName evidence="3">DUF6534 domain-containing protein</fullName>
    </recommendedName>
</protein>
<evidence type="ECO:0000259" key="3">
    <source>
        <dbReference type="Pfam" id="PF20152"/>
    </source>
</evidence>
<sequence length="404" mass="44349">MCREAELHQDVCSSSVALLELSLSSRSKFFSQGQPQTGITTSGADVFLTAVIPPSLPPSPASSMSTASPTPDPAGSPPAPDVELLFGPFLIGLLLNTTLYGVMLVQMLMYFTRYKRDPRWFRWLAIYLLVAETANVVFDIGLVYEPLIFRYGTLRVLTISPLMLRPDAAVTVAISTPIQLFIAWRVKVLTQKSLIPALISILAIASLAGGISVTVNVSLHPEYADFPNFNPYVITWLSTTAACDVCLSAALIYSLYTRKTGVGPTDRYVDRIIRLTVQTGSITAVTALLDLLVFLLKPNTTLNFIWDFPLSKLYTNALLSTLNARPWHEESPRDTMNVLFEQTPVIESTGESFSTSSASGLPLELRRRRQERPTFYVASSDTPQDIDVEHTGGMDAEDAKFGAL</sequence>
<dbReference type="Pfam" id="PF20152">
    <property type="entry name" value="DUF6534"/>
    <property type="match status" value="1"/>
</dbReference>
<feature type="transmembrane region" description="Helical" evidence="2">
    <location>
        <begin position="277"/>
        <end position="296"/>
    </location>
</feature>
<feature type="transmembrane region" description="Helical" evidence="2">
    <location>
        <begin position="123"/>
        <end position="144"/>
    </location>
</feature>
<feature type="transmembrane region" description="Helical" evidence="2">
    <location>
        <begin position="164"/>
        <end position="182"/>
    </location>
</feature>
<feature type="transmembrane region" description="Helical" evidence="2">
    <location>
        <begin position="194"/>
        <end position="213"/>
    </location>
</feature>
<evidence type="ECO:0000313" key="5">
    <source>
        <dbReference type="Proteomes" id="UP001221142"/>
    </source>
</evidence>
<keyword evidence="5" id="KW-1185">Reference proteome</keyword>
<evidence type="ECO:0000256" key="2">
    <source>
        <dbReference type="SAM" id="Phobius"/>
    </source>
</evidence>
<dbReference type="AlphaFoldDB" id="A0AAD7C091"/>
<name>A0AAD7C091_9AGAR</name>
<proteinExistence type="predicted"/>
<organism evidence="4 5">
    <name type="scientific">Roridomyces roridus</name>
    <dbReference type="NCBI Taxonomy" id="1738132"/>
    <lineage>
        <taxon>Eukaryota</taxon>
        <taxon>Fungi</taxon>
        <taxon>Dikarya</taxon>
        <taxon>Basidiomycota</taxon>
        <taxon>Agaricomycotina</taxon>
        <taxon>Agaricomycetes</taxon>
        <taxon>Agaricomycetidae</taxon>
        <taxon>Agaricales</taxon>
        <taxon>Marasmiineae</taxon>
        <taxon>Mycenaceae</taxon>
        <taxon>Roridomyces</taxon>
    </lineage>
</organism>
<evidence type="ECO:0000256" key="1">
    <source>
        <dbReference type="SAM" id="MobiDB-lite"/>
    </source>
</evidence>
<reference evidence="4" key="1">
    <citation type="submission" date="2023-03" db="EMBL/GenBank/DDBJ databases">
        <title>Massive genome expansion in bonnet fungi (Mycena s.s.) driven by repeated elements and novel gene families across ecological guilds.</title>
        <authorList>
            <consortium name="Lawrence Berkeley National Laboratory"/>
            <person name="Harder C.B."/>
            <person name="Miyauchi S."/>
            <person name="Viragh M."/>
            <person name="Kuo A."/>
            <person name="Thoen E."/>
            <person name="Andreopoulos B."/>
            <person name="Lu D."/>
            <person name="Skrede I."/>
            <person name="Drula E."/>
            <person name="Henrissat B."/>
            <person name="Morin E."/>
            <person name="Kohler A."/>
            <person name="Barry K."/>
            <person name="LaButti K."/>
            <person name="Morin E."/>
            <person name="Salamov A."/>
            <person name="Lipzen A."/>
            <person name="Mereny Z."/>
            <person name="Hegedus B."/>
            <person name="Baldrian P."/>
            <person name="Stursova M."/>
            <person name="Weitz H."/>
            <person name="Taylor A."/>
            <person name="Grigoriev I.V."/>
            <person name="Nagy L.G."/>
            <person name="Martin F."/>
            <person name="Kauserud H."/>
        </authorList>
    </citation>
    <scope>NUCLEOTIDE SEQUENCE</scope>
    <source>
        <strain evidence="4">9284</strain>
    </source>
</reference>
<feature type="region of interest" description="Disordered" evidence="1">
    <location>
        <begin position="58"/>
        <end position="77"/>
    </location>
</feature>
<keyword evidence="2" id="KW-1133">Transmembrane helix</keyword>
<keyword evidence="2" id="KW-0472">Membrane</keyword>
<feature type="transmembrane region" description="Helical" evidence="2">
    <location>
        <begin position="233"/>
        <end position="256"/>
    </location>
</feature>
<feature type="transmembrane region" description="Helical" evidence="2">
    <location>
        <begin position="85"/>
        <end position="111"/>
    </location>
</feature>
<feature type="compositionally biased region" description="Basic and acidic residues" evidence="1">
    <location>
        <begin position="387"/>
        <end position="404"/>
    </location>
</feature>
<feature type="domain" description="DUF6534" evidence="3">
    <location>
        <begin position="240"/>
        <end position="325"/>
    </location>
</feature>
<dbReference type="InterPro" id="IPR045339">
    <property type="entry name" value="DUF6534"/>
</dbReference>
<dbReference type="EMBL" id="JARKIF010000007">
    <property type="protein sequence ID" value="KAJ7635306.1"/>
    <property type="molecule type" value="Genomic_DNA"/>
</dbReference>
<gene>
    <name evidence="4" type="ORF">FB45DRAFT_911243</name>
</gene>
<accession>A0AAD7C091</accession>
<feature type="region of interest" description="Disordered" evidence="1">
    <location>
        <begin position="378"/>
        <end position="404"/>
    </location>
</feature>
<dbReference type="PANTHER" id="PTHR40465">
    <property type="entry name" value="CHROMOSOME 1, WHOLE GENOME SHOTGUN SEQUENCE"/>
    <property type="match status" value="1"/>
</dbReference>
<dbReference type="PANTHER" id="PTHR40465:SF1">
    <property type="entry name" value="DUF6534 DOMAIN-CONTAINING PROTEIN"/>
    <property type="match status" value="1"/>
</dbReference>